<evidence type="ECO:0000256" key="2">
    <source>
        <dbReference type="ARBA" id="ARBA00008816"/>
    </source>
</evidence>
<dbReference type="GO" id="GO:0046839">
    <property type="term" value="P:phospholipid dephosphorylation"/>
    <property type="evidence" value="ECO:0007669"/>
    <property type="project" value="TreeGrafter"/>
</dbReference>
<dbReference type="PANTHER" id="PTHR10165:SF84">
    <property type="entry name" value="PHOSPHATIDIC ACID PHOSPHATASE BETA"/>
    <property type="match status" value="1"/>
</dbReference>
<feature type="transmembrane region" description="Helical" evidence="7">
    <location>
        <begin position="54"/>
        <end position="76"/>
    </location>
</feature>
<dbReference type="PANTHER" id="PTHR10165">
    <property type="entry name" value="LIPID PHOSPHATE PHOSPHATASE"/>
    <property type="match status" value="1"/>
</dbReference>
<feature type="transmembrane region" description="Helical" evidence="7">
    <location>
        <begin position="272"/>
        <end position="294"/>
    </location>
</feature>
<evidence type="ECO:0000256" key="7">
    <source>
        <dbReference type="SAM" id="Phobius"/>
    </source>
</evidence>
<dbReference type="SUPFAM" id="SSF48317">
    <property type="entry name" value="Acid phosphatase/Vanadium-dependent haloperoxidase"/>
    <property type="match status" value="1"/>
</dbReference>
<gene>
    <name evidence="9" type="ORF">OOW_P131scaffold00289g5</name>
</gene>
<evidence type="ECO:0000256" key="1">
    <source>
        <dbReference type="ARBA" id="ARBA00004141"/>
    </source>
</evidence>
<sequence>MPRLGSMFRRRPRDNDESPTLPTHNGHWRRGRSGRDRIQVQPYTMKKRPTFLEWLKISALDIITLIVMAILSYVFFTRDAVGHRTFPITFSQTTANSPSTTSQGSGDIVYPQFAHPYRPQIISSEQAGVMAIATPIIVFLLAQIRIRSFWDLNNSVFGVLYAVVGGTLFQVIIKWLIGGLRPNFLDVCKPDISRASRPGGNSTGLEGTGFGGIMYTFEICSVMDDEEKRRGVFNALQSFPSGHTTTSFAGFIFLYLYLNAKLKVFSNYHPSFWKLALTYAPVLCATLIGGSLTVDQSHNWYDVVAGAIIGTVFAFSAYRTVYAAVWDWRINHIPLHREEPLILDDKTVGLRWTMTRRAGWGKPPKAPRGGLDKTLPAPVTEARNRYSMSPGRTGEVVSPMESGSGAGTGGAATGPPPAPFASRPRSGSDMSIPRKAVGSGNISKSPTVRFLAVRGSCVLLIFLSSARLSELMSWASLLLPEDGWGCCFPGGFLGCPGGGTSGGPTGGPPGGSITGGDGFGGSIGGSRDIPGGVFGGSAAGGLSGGFSSPTCRGSTSSFDCCEDTAAWDKGGTGPASAGGGGGGPKPGGGGPKPGGGGGPGGPGGGGPNPGGGGGPGGPGGGGPNPGGGGGPGGPGGGGPNPGGGGGPGGPGGG</sequence>
<feature type="transmembrane region" description="Helical" evidence="7">
    <location>
        <begin position="300"/>
        <end position="321"/>
    </location>
</feature>
<dbReference type="GO" id="GO:0006644">
    <property type="term" value="P:phospholipid metabolic process"/>
    <property type="evidence" value="ECO:0007669"/>
    <property type="project" value="InterPro"/>
</dbReference>
<dbReference type="Pfam" id="PF01569">
    <property type="entry name" value="PAP2"/>
    <property type="match status" value="1"/>
</dbReference>
<evidence type="ECO:0000313" key="9">
    <source>
        <dbReference type="EMBL" id="ELQ67818.1"/>
    </source>
</evidence>
<organism>
    <name type="scientific">Pyricularia oryzae (strain P131)</name>
    <name type="common">Rice blast fungus</name>
    <name type="synonym">Magnaporthe oryzae</name>
    <dbReference type="NCBI Taxonomy" id="1143193"/>
    <lineage>
        <taxon>Eukaryota</taxon>
        <taxon>Fungi</taxon>
        <taxon>Dikarya</taxon>
        <taxon>Ascomycota</taxon>
        <taxon>Pezizomycotina</taxon>
        <taxon>Sordariomycetes</taxon>
        <taxon>Sordariomycetidae</taxon>
        <taxon>Magnaporthales</taxon>
        <taxon>Pyriculariaceae</taxon>
        <taxon>Pyricularia</taxon>
    </lineage>
</organism>
<keyword evidence="5 7" id="KW-0472">Membrane</keyword>
<keyword evidence="3 7" id="KW-0812">Transmembrane</keyword>
<evidence type="ECO:0000256" key="6">
    <source>
        <dbReference type="SAM" id="MobiDB-lite"/>
    </source>
</evidence>
<feature type="transmembrane region" description="Helical" evidence="7">
    <location>
        <begin position="156"/>
        <end position="177"/>
    </location>
</feature>
<proteinExistence type="inferred from homology"/>
<evidence type="ECO:0000256" key="5">
    <source>
        <dbReference type="ARBA" id="ARBA00023136"/>
    </source>
</evidence>
<feature type="region of interest" description="Disordered" evidence="6">
    <location>
        <begin position="571"/>
        <end position="653"/>
    </location>
</feature>
<comment type="subcellular location">
    <subcellularLocation>
        <location evidence="1">Membrane</location>
        <topology evidence="1">Multi-pass membrane protein</topology>
    </subcellularLocation>
</comment>
<dbReference type="Gene3D" id="1.20.144.10">
    <property type="entry name" value="Phosphatidic acid phosphatase type 2/haloperoxidase"/>
    <property type="match status" value="1"/>
</dbReference>
<evidence type="ECO:0000256" key="4">
    <source>
        <dbReference type="ARBA" id="ARBA00022989"/>
    </source>
</evidence>
<feature type="region of interest" description="Disordered" evidence="6">
    <location>
        <begin position="499"/>
        <end position="531"/>
    </location>
</feature>
<feature type="domain" description="Phosphatidic acid phosphatase type 2/haloperoxidase" evidence="8">
    <location>
        <begin position="157"/>
        <end position="318"/>
    </location>
</feature>
<dbReference type="CDD" id="cd03390">
    <property type="entry name" value="PAP2_containing_1_like"/>
    <property type="match status" value="1"/>
</dbReference>
<evidence type="ECO:0000256" key="3">
    <source>
        <dbReference type="ARBA" id="ARBA00022692"/>
    </source>
</evidence>
<reference evidence="9" key="1">
    <citation type="journal article" date="2012" name="PLoS Genet.">
        <title>Comparative analysis of the genomes of two field isolates of the rice blast fungus Magnaporthe oryzae.</title>
        <authorList>
            <person name="Xue M."/>
            <person name="Yang J."/>
            <person name="Li Z."/>
            <person name="Hu S."/>
            <person name="Yao N."/>
            <person name="Dean R.A."/>
            <person name="Zhao W."/>
            <person name="Shen M."/>
            <person name="Zhang H."/>
            <person name="Li C."/>
            <person name="Liu L."/>
            <person name="Cao L."/>
            <person name="Xu X."/>
            <person name="Xing Y."/>
            <person name="Hsiang T."/>
            <person name="Zhang Z."/>
            <person name="Xu J.R."/>
            <person name="Peng Y.L."/>
        </authorList>
    </citation>
    <scope>NUCLEOTIDE SEQUENCE [LARGE SCALE GENOMIC DNA]</scope>
    <source>
        <strain evidence="9">P131</strain>
    </source>
</reference>
<feature type="compositionally biased region" description="Gly residues" evidence="6">
    <location>
        <begin position="499"/>
        <end position="524"/>
    </location>
</feature>
<dbReference type="InterPro" id="IPR043216">
    <property type="entry name" value="PAP-like"/>
</dbReference>
<dbReference type="GO" id="GO:0016020">
    <property type="term" value="C:membrane"/>
    <property type="evidence" value="ECO:0007669"/>
    <property type="project" value="UniProtKB-SubCell"/>
</dbReference>
<comment type="similarity">
    <text evidence="2">Belongs to the PA-phosphatase related phosphoesterase family.</text>
</comment>
<feature type="region of interest" description="Disordered" evidence="6">
    <location>
        <begin position="359"/>
        <end position="438"/>
    </location>
</feature>
<keyword evidence="4 7" id="KW-1133">Transmembrane helix</keyword>
<feature type="transmembrane region" description="Helical" evidence="7">
    <location>
        <begin position="242"/>
        <end position="260"/>
    </location>
</feature>
<evidence type="ECO:0000259" key="8">
    <source>
        <dbReference type="SMART" id="SM00014"/>
    </source>
</evidence>
<dbReference type="InterPro" id="IPR000326">
    <property type="entry name" value="PAP2/HPO"/>
</dbReference>
<dbReference type="SMART" id="SM00014">
    <property type="entry name" value="acidPPc"/>
    <property type="match status" value="1"/>
</dbReference>
<feature type="non-terminal residue" evidence="9">
    <location>
        <position position="653"/>
    </location>
</feature>
<dbReference type="InterPro" id="IPR036938">
    <property type="entry name" value="PAP2/HPO_sf"/>
</dbReference>
<name>L7JI90_PYRO1</name>
<feature type="region of interest" description="Disordered" evidence="6">
    <location>
        <begin position="1"/>
        <end position="35"/>
    </location>
</feature>
<accession>L7JI90</accession>
<dbReference type="GO" id="GO:0008195">
    <property type="term" value="F:phosphatidate phosphatase activity"/>
    <property type="evidence" value="ECO:0007669"/>
    <property type="project" value="TreeGrafter"/>
</dbReference>
<protein>
    <submittedName>
        <fullName evidence="9">Lipid phosphate phosphatase 1</fullName>
    </submittedName>
</protein>
<dbReference type="EMBL" id="JH795155">
    <property type="protein sequence ID" value="ELQ67818.1"/>
    <property type="molecule type" value="Genomic_DNA"/>
</dbReference>
<dbReference type="AlphaFoldDB" id="L7JI90"/>
<feature type="transmembrane region" description="Helical" evidence="7">
    <location>
        <begin position="127"/>
        <end position="144"/>
    </location>
</feature>